<dbReference type="KEGG" id="ehx:EMIHUDRAFT_207376"/>
<evidence type="ECO:0000313" key="1">
    <source>
        <dbReference type="EnsemblProtists" id="EOD22219"/>
    </source>
</evidence>
<dbReference type="EnsemblProtists" id="EOD22219">
    <property type="protein sequence ID" value="EOD22219"/>
    <property type="gene ID" value="EMIHUDRAFT_207376"/>
</dbReference>
<sequence length="443" mass="48601">MGSLADWQLKAWQEVFDETSACEKMPGIKQFNTVNVQGLTLGCPVKTGQKYSPLPLGTSNPDKQMHLPQKCCGSCLTQRTALFDATSVAAQSFILSPVFKPFGVPPPAYHLSPETSIAFSGDAAGPAATRIGSPFASLADMTFRIQTAPQQGKEETCLFIDGGPVDNTAIASTVAKGARSVVAYEDNFDRARTKALAPPRDGADWSYYRDGADWMVGRPLEALVEQLKDRFYCGEPLVATLAGLKVIDNPYHGTSTKQGSVDLTVILYSPPKRWMVNRNPELNPEAKDYVCAHPDADAVVTGMKPLGLYPVCPFYPAKHNVFDKDNGKAPFKNFPNHFLPFPLIALSDSQLNLYGYCGDYIVEHSSAPRSTLQVAACWRSARMGHIERRAQIYAALYWERVVSPQAKHAVGKRCAEQQPWALRVLGAPAFCASIFARYARLVW</sequence>
<keyword evidence="2" id="KW-1185">Reference proteome</keyword>
<evidence type="ECO:0000313" key="2">
    <source>
        <dbReference type="Proteomes" id="UP000013827"/>
    </source>
</evidence>
<name>A0A0D3JFD4_EMIH1</name>
<dbReference type="RefSeq" id="XP_005774648.1">
    <property type="nucleotide sequence ID" value="XM_005774591.1"/>
</dbReference>
<evidence type="ECO:0008006" key="3">
    <source>
        <dbReference type="Google" id="ProtNLM"/>
    </source>
</evidence>
<reference evidence="2" key="1">
    <citation type="journal article" date="2013" name="Nature">
        <title>Pan genome of the phytoplankton Emiliania underpins its global distribution.</title>
        <authorList>
            <person name="Read B.A."/>
            <person name="Kegel J."/>
            <person name="Klute M.J."/>
            <person name="Kuo A."/>
            <person name="Lefebvre S.C."/>
            <person name="Maumus F."/>
            <person name="Mayer C."/>
            <person name="Miller J."/>
            <person name="Monier A."/>
            <person name="Salamov A."/>
            <person name="Young J."/>
            <person name="Aguilar M."/>
            <person name="Claverie J.M."/>
            <person name="Frickenhaus S."/>
            <person name="Gonzalez K."/>
            <person name="Herman E.K."/>
            <person name="Lin Y.C."/>
            <person name="Napier J."/>
            <person name="Ogata H."/>
            <person name="Sarno A.F."/>
            <person name="Shmutz J."/>
            <person name="Schroeder D."/>
            <person name="de Vargas C."/>
            <person name="Verret F."/>
            <person name="von Dassow P."/>
            <person name="Valentin K."/>
            <person name="Van de Peer Y."/>
            <person name="Wheeler G."/>
            <person name="Dacks J.B."/>
            <person name="Delwiche C.F."/>
            <person name="Dyhrman S.T."/>
            <person name="Glockner G."/>
            <person name="John U."/>
            <person name="Richards T."/>
            <person name="Worden A.Z."/>
            <person name="Zhang X."/>
            <person name="Grigoriev I.V."/>
            <person name="Allen A.E."/>
            <person name="Bidle K."/>
            <person name="Borodovsky M."/>
            <person name="Bowler C."/>
            <person name="Brownlee C."/>
            <person name="Cock J.M."/>
            <person name="Elias M."/>
            <person name="Gladyshev V.N."/>
            <person name="Groth M."/>
            <person name="Guda C."/>
            <person name="Hadaegh A."/>
            <person name="Iglesias-Rodriguez M.D."/>
            <person name="Jenkins J."/>
            <person name="Jones B.M."/>
            <person name="Lawson T."/>
            <person name="Leese F."/>
            <person name="Lindquist E."/>
            <person name="Lobanov A."/>
            <person name="Lomsadze A."/>
            <person name="Malik S.B."/>
            <person name="Marsh M.E."/>
            <person name="Mackinder L."/>
            <person name="Mock T."/>
            <person name="Mueller-Roeber B."/>
            <person name="Pagarete A."/>
            <person name="Parker M."/>
            <person name="Probert I."/>
            <person name="Quesneville H."/>
            <person name="Raines C."/>
            <person name="Rensing S.A."/>
            <person name="Riano-Pachon D.M."/>
            <person name="Richier S."/>
            <person name="Rokitta S."/>
            <person name="Shiraiwa Y."/>
            <person name="Soanes D.M."/>
            <person name="van der Giezen M."/>
            <person name="Wahlund T.M."/>
            <person name="Williams B."/>
            <person name="Wilson W."/>
            <person name="Wolfe G."/>
            <person name="Wurch L.L."/>
        </authorList>
    </citation>
    <scope>NUCLEOTIDE SEQUENCE</scope>
</reference>
<protein>
    <recommendedName>
        <fullName evidence="3">PNPLA domain-containing protein</fullName>
    </recommendedName>
</protein>
<reference evidence="1" key="2">
    <citation type="submission" date="2024-10" db="UniProtKB">
        <authorList>
            <consortium name="EnsemblProtists"/>
        </authorList>
    </citation>
    <scope>IDENTIFICATION</scope>
</reference>
<dbReference type="HOGENOM" id="CLU_618850_0_0_1"/>
<dbReference type="AlphaFoldDB" id="A0A0D3JFD4"/>
<dbReference type="Proteomes" id="UP000013827">
    <property type="component" value="Unassembled WGS sequence"/>
</dbReference>
<dbReference type="PaxDb" id="2903-EOD22219"/>
<proteinExistence type="predicted"/>
<accession>A0A0D3JFD4</accession>
<organism evidence="1 2">
    <name type="scientific">Emiliania huxleyi (strain CCMP1516)</name>
    <dbReference type="NCBI Taxonomy" id="280463"/>
    <lineage>
        <taxon>Eukaryota</taxon>
        <taxon>Haptista</taxon>
        <taxon>Haptophyta</taxon>
        <taxon>Prymnesiophyceae</taxon>
        <taxon>Isochrysidales</taxon>
        <taxon>Noelaerhabdaceae</taxon>
        <taxon>Emiliania</taxon>
    </lineage>
</organism>
<dbReference type="GeneID" id="17267766"/>